<comment type="caution">
    <text evidence="1">The sequence shown here is derived from an EMBL/GenBank/DDBJ whole genome shotgun (WGS) entry which is preliminary data.</text>
</comment>
<reference evidence="1 2" key="1">
    <citation type="submission" date="2015-01" db="EMBL/GenBank/DDBJ databases">
        <title>Evolution of Trichinella species and genotypes.</title>
        <authorList>
            <person name="Korhonen P.K."/>
            <person name="Edoardo P."/>
            <person name="Giuseppe L.R."/>
            <person name="Gasser R.B."/>
        </authorList>
    </citation>
    <scope>NUCLEOTIDE SEQUENCE [LARGE SCALE GENOMIC DNA]</scope>
    <source>
        <strain evidence="1">ISS1029</strain>
    </source>
</reference>
<organism evidence="1 2">
    <name type="scientific">Trichinella zimbabwensis</name>
    <dbReference type="NCBI Taxonomy" id="268475"/>
    <lineage>
        <taxon>Eukaryota</taxon>
        <taxon>Metazoa</taxon>
        <taxon>Ecdysozoa</taxon>
        <taxon>Nematoda</taxon>
        <taxon>Enoplea</taxon>
        <taxon>Dorylaimia</taxon>
        <taxon>Trichinellida</taxon>
        <taxon>Trichinellidae</taxon>
        <taxon>Trichinella</taxon>
    </lineage>
</organism>
<sequence length="157" mass="17895">MPPWWPNMRLVDYRVANCRFGGLQCTTVERRLSTGGIRTRLYDNQSVTSLNVLSVKYSFACKQCAEIAFTLKTEEQLRGHQTYLDKSADNALLIHHRWPELEESRQLVAACLVEHSGDGLGSNKQQQTMFSYTALMPAQRSRLSLYLSTCVDDEFAI</sequence>
<evidence type="ECO:0000313" key="2">
    <source>
        <dbReference type="Proteomes" id="UP000055024"/>
    </source>
</evidence>
<protein>
    <submittedName>
        <fullName evidence="1">Uncharacterized protein</fullName>
    </submittedName>
</protein>
<dbReference type="Proteomes" id="UP000055024">
    <property type="component" value="Unassembled WGS sequence"/>
</dbReference>
<dbReference type="OrthoDB" id="10357303at2759"/>
<evidence type="ECO:0000313" key="1">
    <source>
        <dbReference type="EMBL" id="KRZ10099.1"/>
    </source>
</evidence>
<accession>A0A0V1HHF8</accession>
<dbReference type="EMBL" id="JYDP01000064">
    <property type="protein sequence ID" value="KRZ10099.1"/>
    <property type="molecule type" value="Genomic_DNA"/>
</dbReference>
<proteinExistence type="predicted"/>
<name>A0A0V1HHF8_9BILA</name>
<dbReference type="AlphaFoldDB" id="A0A0V1HHF8"/>
<keyword evidence="2" id="KW-1185">Reference proteome</keyword>
<gene>
    <name evidence="1" type="ORF">T11_16213</name>
</gene>